<comment type="caution">
    <text evidence="8">The sequence shown here is derived from an EMBL/GenBank/DDBJ whole genome shotgun (WGS) entry which is preliminary data.</text>
</comment>
<dbReference type="InterPro" id="IPR015163">
    <property type="entry name" value="Cdc6_C"/>
</dbReference>
<feature type="binding site" evidence="5">
    <location>
        <position position="226"/>
    </location>
    <ligand>
        <name>ATP</name>
        <dbReference type="ChEBI" id="CHEBI:30616"/>
    </ligand>
</feature>
<reference evidence="8 9" key="1">
    <citation type="journal article" date="2014" name="PLoS Genet.">
        <title>Phylogenetically driven sequencing of extremely halophilic archaea reveals strategies for static and dynamic osmo-response.</title>
        <authorList>
            <person name="Becker E.A."/>
            <person name="Seitzer P.M."/>
            <person name="Tritt A."/>
            <person name="Larsen D."/>
            <person name="Krusor M."/>
            <person name="Yao A.I."/>
            <person name="Wu D."/>
            <person name="Madern D."/>
            <person name="Eisen J.A."/>
            <person name="Darling A.E."/>
            <person name="Facciotti M.T."/>
        </authorList>
    </citation>
    <scope>NUCLEOTIDE SEQUENCE [LARGE SCALE GENOMIC DNA]</scope>
    <source>
        <strain evidence="8 9">DSM 1307</strain>
    </source>
</reference>
<dbReference type="RefSeq" id="WP_004051314.1">
    <property type="nucleotide sequence ID" value="NZ_AOMC01000024.1"/>
</dbReference>
<dbReference type="CDD" id="cd08768">
    <property type="entry name" value="Cdc6_C"/>
    <property type="match status" value="1"/>
</dbReference>
<comment type="function">
    <text evidence="5">Involved in regulation of DNA replication.</text>
</comment>
<evidence type="ECO:0000256" key="1">
    <source>
        <dbReference type="ARBA" id="ARBA00006184"/>
    </source>
</evidence>
<dbReference type="InterPro" id="IPR041664">
    <property type="entry name" value="AAA_16"/>
</dbReference>
<accession>M0N1H0</accession>
<dbReference type="HAMAP" id="MF_01407">
    <property type="entry name" value="ORC1_type_DNA_replic_protein"/>
    <property type="match status" value="1"/>
</dbReference>
<dbReference type="GO" id="GO:0005524">
    <property type="term" value="F:ATP binding"/>
    <property type="evidence" value="ECO:0007669"/>
    <property type="project" value="UniProtKB-UniRule"/>
</dbReference>
<dbReference type="InterPro" id="IPR050311">
    <property type="entry name" value="ORC1/CDC6"/>
</dbReference>
<dbReference type="PANTHER" id="PTHR10763">
    <property type="entry name" value="CELL DIVISION CONTROL PROTEIN 6-RELATED"/>
    <property type="match status" value="1"/>
</dbReference>
<evidence type="ECO:0000256" key="5">
    <source>
        <dbReference type="HAMAP-Rule" id="MF_01407"/>
    </source>
</evidence>
<feature type="binding site" evidence="5">
    <location>
        <begin position="65"/>
        <end position="69"/>
    </location>
    <ligand>
        <name>ATP</name>
        <dbReference type="ChEBI" id="CHEBI:30616"/>
    </ligand>
</feature>
<dbReference type="PANTHER" id="PTHR10763:SF22">
    <property type="entry name" value="ORC1-TYPE DNA REPLICATION PROTEIN"/>
    <property type="match status" value="1"/>
</dbReference>
<evidence type="ECO:0000313" key="9">
    <source>
        <dbReference type="Proteomes" id="UP000011568"/>
    </source>
</evidence>
<dbReference type="Pfam" id="PF22703">
    <property type="entry name" value="Cdc6_lid"/>
    <property type="match status" value="1"/>
</dbReference>
<evidence type="ECO:0000256" key="3">
    <source>
        <dbReference type="ARBA" id="ARBA00022741"/>
    </source>
</evidence>
<keyword evidence="2 5" id="KW-0235">DNA replication</keyword>
<dbReference type="AlphaFoldDB" id="M0N1H0"/>
<dbReference type="InterPro" id="IPR003593">
    <property type="entry name" value="AAA+_ATPase"/>
</dbReference>
<dbReference type="InterPro" id="IPR055237">
    <property type="entry name" value="Cdc6_lid"/>
</dbReference>
<keyword evidence="9" id="KW-1185">Reference proteome</keyword>
<gene>
    <name evidence="8" type="ORF">C448_01289</name>
</gene>
<feature type="domain" description="AAA+ ATPase" evidence="6">
    <location>
        <begin position="53"/>
        <end position="211"/>
    </location>
</feature>
<dbReference type="SMART" id="SM00382">
    <property type="entry name" value="AAA"/>
    <property type="match status" value="1"/>
</dbReference>
<dbReference type="eggNOG" id="arCOG00467">
    <property type="taxonomic scope" value="Archaea"/>
</dbReference>
<dbReference type="Proteomes" id="UP000011568">
    <property type="component" value="Unassembled WGS sequence"/>
</dbReference>
<dbReference type="Gene3D" id="1.10.10.10">
    <property type="entry name" value="Winged helix-like DNA-binding domain superfamily/Winged helix DNA-binding domain"/>
    <property type="match status" value="1"/>
</dbReference>
<evidence type="ECO:0000256" key="4">
    <source>
        <dbReference type="ARBA" id="ARBA00022840"/>
    </source>
</evidence>
<dbReference type="PATRIC" id="fig|931277.6.peg.249"/>
<evidence type="ECO:0000259" key="7">
    <source>
        <dbReference type="SMART" id="SM01074"/>
    </source>
</evidence>
<dbReference type="InterPro" id="IPR036390">
    <property type="entry name" value="WH_DNA-bd_sf"/>
</dbReference>
<proteinExistence type="inferred from homology"/>
<dbReference type="Pfam" id="PF09079">
    <property type="entry name" value="WHD_Cdc6"/>
    <property type="match status" value="1"/>
</dbReference>
<dbReference type="FunFam" id="1.10.8.60:FF:000073">
    <property type="entry name" value="ORC1-type DNA replication protein"/>
    <property type="match status" value="1"/>
</dbReference>
<dbReference type="STRING" id="931277.C448_01289"/>
<dbReference type="EMBL" id="AOMC01000024">
    <property type="protein sequence ID" value="EMA50510.1"/>
    <property type="molecule type" value="Genomic_DNA"/>
</dbReference>
<dbReference type="SUPFAM" id="SSF46785">
    <property type="entry name" value="Winged helix' DNA-binding domain"/>
    <property type="match status" value="1"/>
</dbReference>
<dbReference type="SUPFAM" id="SSF52540">
    <property type="entry name" value="P-loop containing nucleoside triphosphate hydrolases"/>
    <property type="match status" value="1"/>
</dbReference>
<organism evidence="8 9">
    <name type="scientific">Halococcus morrhuae DSM 1307</name>
    <dbReference type="NCBI Taxonomy" id="931277"/>
    <lineage>
        <taxon>Archaea</taxon>
        <taxon>Methanobacteriati</taxon>
        <taxon>Methanobacteriota</taxon>
        <taxon>Stenosarchaea group</taxon>
        <taxon>Halobacteria</taxon>
        <taxon>Halobacteriales</taxon>
        <taxon>Halococcaceae</taxon>
        <taxon>Halococcus</taxon>
    </lineage>
</organism>
<dbReference type="Gene3D" id="1.10.8.60">
    <property type="match status" value="1"/>
</dbReference>
<keyword evidence="3 5" id="KW-0547">Nucleotide-binding</keyword>
<comment type="similarity">
    <text evidence="1 5">Belongs to the CDC6/cdc18 family.</text>
</comment>
<name>M0N1H0_HALMO</name>
<dbReference type="OrthoDB" id="195574at2157"/>
<dbReference type="GO" id="GO:0006260">
    <property type="term" value="P:DNA replication"/>
    <property type="evidence" value="ECO:0007669"/>
    <property type="project" value="UniProtKB-UniRule"/>
</dbReference>
<evidence type="ECO:0000256" key="2">
    <source>
        <dbReference type="ARBA" id="ARBA00022705"/>
    </source>
</evidence>
<feature type="domain" description="Cdc6 C-terminal" evidence="7">
    <location>
        <begin position="308"/>
        <end position="392"/>
    </location>
</feature>
<evidence type="ECO:0000259" key="6">
    <source>
        <dbReference type="SMART" id="SM00382"/>
    </source>
</evidence>
<dbReference type="InterPro" id="IPR036388">
    <property type="entry name" value="WH-like_DNA-bd_sf"/>
</dbReference>
<protein>
    <recommendedName>
        <fullName evidence="5">ORC1-type DNA replication protein</fullName>
    </recommendedName>
</protein>
<dbReference type="Pfam" id="PF13191">
    <property type="entry name" value="AAA_16"/>
    <property type="match status" value="1"/>
</dbReference>
<keyword evidence="4 5" id="KW-0067">ATP-binding</keyword>
<dbReference type="SMART" id="SM01074">
    <property type="entry name" value="Cdc6_C"/>
    <property type="match status" value="1"/>
</dbReference>
<dbReference type="NCBIfam" id="TIGR02928">
    <property type="entry name" value="orc1/cdc6 family replication initiation protein"/>
    <property type="match status" value="1"/>
</dbReference>
<sequence>MVDVDDIFGGGEIFRRRELLRVGHVPELDRVVGRDDEITEMGRALGPGTRGGPPDSIVIYGKTGTGKSLVSRCTTREAQRQAQENGATLQYGYVDCSDYTTETQASRELAQQLAENIDTDHSIPRKGVGAATYRDMTWEMLNKHNVDSFVAILDEIDKLEDDELLRSLSRAKESGKASCHIGVICISNKVEYKERLDQRVHSSLQDNELIFNPYDPDQLRSILNNRREAFQEGVLENGVVPKTAALAGREHGDARKAVDMLYEAGRLAEKDGLTTVRESHIDAALTKAEVNRVKQLISGSPPHVKYILQALALLTKSRNTSTFRTSEIYEFYQRLVDREGMNSISQDRVYRLLKEQAFLGLLEANHTGGGDYEGAYLEHTLISEPEVVLNALDNPPLDTPRNE</sequence>
<dbReference type="Gene3D" id="3.40.50.300">
    <property type="entry name" value="P-loop containing nucleotide triphosphate hydrolases"/>
    <property type="match status" value="1"/>
</dbReference>
<evidence type="ECO:0000313" key="8">
    <source>
        <dbReference type="EMBL" id="EMA50510.1"/>
    </source>
</evidence>
<feature type="binding site" evidence="5">
    <location>
        <position position="214"/>
    </location>
    <ligand>
        <name>ATP</name>
        <dbReference type="ChEBI" id="CHEBI:30616"/>
    </ligand>
</feature>
<dbReference type="InterPro" id="IPR027417">
    <property type="entry name" value="P-loop_NTPase"/>
</dbReference>
<dbReference type="InterPro" id="IPR014277">
    <property type="entry name" value="Orc1/Cdc6_arc"/>
</dbReference>